<dbReference type="GO" id="GO:0000460">
    <property type="term" value="P:maturation of 5.8S rRNA"/>
    <property type="evidence" value="ECO:0007669"/>
    <property type="project" value="TreeGrafter"/>
</dbReference>
<comment type="caution">
    <text evidence="1">The sequence shown here is derived from an EMBL/GenBank/DDBJ whole genome shotgun (WGS) entry which is preliminary data.</text>
</comment>
<dbReference type="AlphaFoldDB" id="A0A9N9A0A6"/>
<name>A0A9N9A0A6_9GLOM</name>
<accession>A0A9N9A0A6</accession>
<dbReference type="GO" id="GO:0000470">
    <property type="term" value="P:maturation of LSU-rRNA"/>
    <property type="evidence" value="ECO:0007669"/>
    <property type="project" value="TreeGrafter"/>
</dbReference>
<evidence type="ECO:0000313" key="1">
    <source>
        <dbReference type="EMBL" id="CAG8513617.1"/>
    </source>
</evidence>
<dbReference type="InterPro" id="IPR007174">
    <property type="entry name" value="Las1"/>
</dbReference>
<dbReference type="GO" id="GO:0090730">
    <property type="term" value="C:Las1 complex"/>
    <property type="evidence" value="ECO:0007669"/>
    <property type="project" value="InterPro"/>
</dbReference>
<proteinExistence type="predicted"/>
<dbReference type="EMBL" id="CAJVPV010001960">
    <property type="protein sequence ID" value="CAG8513617.1"/>
    <property type="molecule type" value="Genomic_DNA"/>
</dbReference>
<gene>
    <name evidence="1" type="ORF">AMORRO_LOCUS3852</name>
</gene>
<dbReference type="PANTHER" id="PTHR15002:SF0">
    <property type="entry name" value="RIBOSOMAL BIOGENESIS PROTEIN LAS1L"/>
    <property type="match status" value="1"/>
</dbReference>
<dbReference type="OrthoDB" id="10263222at2759"/>
<dbReference type="PANTHER" id="PTHR15002">
    <property type="entry name" value="RIBOSOMAL BIOGENESIS PROTEIN LAS1L"/>
    <property type="match status" value="1"/>
</dbReference>
<evidence type="ECO:0000313" key="2">
    <source>
        <dbReference type="Proteomes" id="UP000789342"/>
    </source>
</evidence>
<protein>
    <submittedName>
        <fullName evidence="1">14171_t:CDS:1</fullName>
    </submittedName>
</protein>
<dbReference type="GO" id="GO:0030687">
    <property type="term" value="C:preribosome, large subunit precursor"/>
    <property type="evidence" value="ECO:0007669"/>
    <property type="project" value="TreeGrafter"/>
</dbReference>
<dbReference type="Proteomes" id="UP000789342">
    <property type="component" value="Unassembled WGS sequence"/>
</dbReference>
<sequence length="364" mass="42214">MLRIPRIVPWTSPQEYQQVYEWLYSDSLNLRELGIKRVKAWSSRGKVPQAIVCTSAFVEVSLRDEFGKISNHELRLLYSMIFIRHVPTLPSHPIPSLRRFVNGLVDQIQGNYAESVASLALKLDLPLWFVELRHAGTHEHLPSLQVLRNGCQQALEWLNRDYWTTQKPFDSTQLNEIRSLISKYKEIWKKYLKAIFFSVSNPSEKASAYKVVEKLLNLISAEYIKDLLVPILLENGFLVPKGKRKRASVVNATLSDDLIDVWFPMLERFDSEWSIFGDELVQGMLEILVSDEEFAWSKSASSSFSLTIVAWISYFLRLSYNSESKAFKELDREGILEFCLRKPTTYTNKILQLMTDFDDELKES</sequence>
<reference evidence="1" key="1">
    <citation type="submission" date="2021-06" db="EMBL/GenBank/DDBJ databases">
        <authorList>
            <person name="Kallberg Y."/>
            <person name="Tangrot J."/>
            <person name="Rosling A."/>
        </authorList>
    </citation>
    <scope>NUCLEOTIDE SEQUENCE</scope>
    <source>
        <strain evidence="1">CL551</strain>
    </source>
</reference>
<dbReference type="GO" id="GO:0004519">
    <property type="term" value="F:endonuclease activity"/>
    <property type="evidence" value="ECO:0007669"/>
    <property type="project" value="InterPro"/>
</dbReference>
<feature type="non-terminal residue" evidence="1">
    <location>
        <position position="1"/>
    </location>
</feature>
<organism evidence="1 2">
    <name type="scientific">Acaulospora morrowiae</name>
    <dbReference type="NCBI Taxonomy" id="94023"/>
    <lineage>
        <taxon>Eukaryota</taxon>
        <taxon>Fungi</taxon>
        <taxon>Fungi incertae sedis</taxon>
        <taxon>Mucoromycota</taxon>
        <taxon>Glomeromycotina</taxon>
        <taxon>Glomeromycetes</taxon>
        <taxon>Diversisporales</taxon>
        <taxon>Acaulosporaceae</taxon>
        <taxon>Acaulospora</taxon>
    </lineage>
</organism>
<keyword evidence="2" id="KW-1185">Reference proteome</keyword>
<dbReference type="Pfam" id="PF04031">
    <property type="entry name" value="Las1"/>
    <property type="match status" value="1"/>
</dbReference>